<dbReference type="GO" id="GO:0005886">
    <property type="term" value="C:plasma membrane"/>
    <property type="evidence" value="ECO:0007669"/>
    <property type="project" value="TreeGrafter"/>
</dbReference>
<accession>A0AAN5CHG4</accession>
<keyword evidence="3" id="KW-0106">Calcium</keyword>
<evidence type="ECO:0000256" key="4">
    <source>
        <dbReference type="ARBA" id="ARBA00023216"/>
    </source>
</evidence>
<evidence type="ECO:0000313" key="6">
    <source>
        <dbReference type="EMBL" id="GMR44121.1"/>
    </source>
</evidence>
<dbReference type="InterPro" id="IPR018502">
    <property type="entry name" value="Annexin_repeat"/>
</dbReference>
<evidence type="ECO:0000256" key="2">
    <source>
        <dbReference type="ARBA" id="ARBA00022737"/>
    </source>
</evidence>
<dbReference type="InterPro" id="IPR001464">
    <property type="entry name" value="Annexin"/>
</dbReference>
<keyword evidence="5" id="KW-0111">Calcium/phospholipid-binding</keyword>
<dbReference type="FunFam" id="1.10.220.10:FF:000001">
    <property type="entry name" value="Annexin"/>
    <property type="match status" value="1"/>
</dbReference>
<dbReference type="GO" id="GO:0005634">
    <property type="term" value="C:nucleus"/>
    <property type="evidence" value="ECO:0007669"/>
    <property type="project" value="TreeGrafter"/>
</dbReference>
<evidence type="ECO:0000256" key="1">
    <source>
        <dbReference type="ARBA" id="ARBA00007831"/>
    </source>
</evidence>
<evidence type="ECO:0000256" key="5">
    <source>
        <dbReference type="ARBA" id="ARBA00023302"/>
    </source>
</evidence>
<protein>
    <recommendedName>
        <fullName evidence="8">Annexin</fullName>
    </recommendedName>
</protein>
<name>A0AAN5CHG4_9BILA</name>
<reference evidence="7" key="1">
    <citation type="submission" date="2022-10" db="EMBL/GenBank/DDBJ databases">
        <title>Genome assembly of Pristionchus species.</title>
        <authorList>
            <person name="Yoshida K."/>
            <person name="Sommer R.J."/>
        </authorList>
    </citation>
    <scope>NUCLEOTIDE SEQUENCE [LARGE SCALE GENOMIC DNA]</scope>
    <source>
        <strain evidence="7">RS5460</strain>
    </source>
</reference>
<dbReference type="PANTHER" id="PTHR10502:SF97">
    <property type="entry name" value="ANNEXIN"/>
    <property type="match status" value="1"/>
</dbReference>
<dbReference type="FunFam" id="1.10.220.10:FF:000003">
    <property type="entry name" value="Annexin"/>
    <property type="match status" value="1"/>
</dbReference>
<dbReference type="EMBL" id="BTRK01000003">
    <property type="protein sequence ID" value="GMR44121.1"/>
    <property type="molecule type" value="Genomic_DNA"/>
</dbReference>
<dbReference type="PANTHER" id="PTHR10502">
    <property type="entry name" value="ANNEXIN"/>
    <property type="match status" value="1"/>
</dbReference>
<comment type="similarity">
    <text evidence="1">Belongs to the annexin family.</text>
</comment>
<dbReference type="PROSITE" id="PS51897">
    <property type="entry name" value="ANNEXIN_2"/>
    <property type="match status" value="3"/>
</dbReference>
<dbReference type="GO" id="GO:0005544">
    <property type="term" value="F:calcium-dependent phospholipid binding"/>
    <property type="evidence" value="ECO:0007669"/>
    <property type="project" value="UniProtKB-KW"/>
</dbReference>
<dbReference type="GO" id="GO:0012506">
    <property type="term" value="C:vesicle membrane"/>
    <property type="evidence" value="ECO:0007669"/>
    <property type="project" value="TreeGrafter"/>
</dbReference>
<dbReference type="Pfam" id="PF00191">
    <property type="entry name" value="Annexin"/>
    <property type="match status" value="4"/>
</dbReference>
<sequence length="323" mass="35716">MTSSYYTIHEKPGFDADAYAEKIDRALRAGDKATVAKLIADINNIQRQKVKEPYRIRYGKELVEALKKGLSGDAEALVVALMMTPLEYDLDQLKNAMKGAGTDEATLIEIICSRTPDQLKAIAAHYDQKEKKDGALVKTIISDTSGEFKDLLVALVSGSKDGGHATNDAAAHDDAVRLFADGKGKFKGTKEGSYFLQILGTQNMYQLRKVFAEFEKLSGQNIEKIIEKEFSGDTKNAYLTIVRATVNKQKFFAMQLKNSMAGLGTRENDLIRAIVARSEVDLNLIKEEYKELYKGKTLEQDIKGDTSGVFRDTLLHICAGNLA</sequence>
<evidence type="ECO:0000256" key="3">
    <source>
        <dbReference type="ARBA" id="ARBA00022837"/>
    </source>
</evidence>
<proteinExistence type="inferred from homology"/>
<dbReference type="AlphaFoldDB" id="A0AAN5CHG4"/>
<evidence type="ECO:0008006" key="8">
    <source>
        <dbReference type="Google" id="ProtNLM"/>
    </source>
</evidence>
<dbReference type="SMART" id="SM00335">
    <property type="entry name" value="ANX"/>
    <property type="match status" value="4"/>
</dbReference>
<dbReference type="PRINTS" id="PR00196">
    <property type="entry name" value="ANNEXIN"/>
</dbReference>
<dbReference type="InterPro" id="IPR037104">
    <property type="entry name" value="Annexin_sf"/>
</dbReference>
<dbReference type="Gene3D" id="1.10.220.10">
    <property type="entry name" value="Annexin"/>
    <property type="match status" value="4"/>
</dbReference>
<dbReference type="GO" id="GO:0005509">
    <property type="term" value="F:calcium ion binding"/>
    <property type="evidence" value="ECO:0007669"/>
    <property type="project" value="InterPro"/>
</dbReference>
<keyword evidence="2" id="KW-0677">Repeat</keyword>
<gene>
    <name evidence="6" type="ORF">PMAYCL1PPCAC_14316</name>
</gene>
<dbReference type="FunFam" id="1.10.220.10:FF:000002">
    <property type="entry name" value="Annexin"/>
    <property type="match status" value="1"/>
</dbReference>
<keyword evidence="4" id="KW-0041">Annexin</keyword>
<dbReference type="SUPFAM" id="SSF47874">
    <property type="entry name" value="Annexin"/>
    <property type="match status" value="1"/>
</dbReference>
<evidence type="ECO:0000313" key="7">
    <source>
        <dbReference type="Proteomes" id="UP001328107"/>
    </source>
</evidence>
<dbReference type="GO" id="GO:0001786">
    <property type="term" value="F:phosphatidylserine binding"/>
    <property type="evidence" value="ECO:0007669"/>
    <property type="project" value="TreeGrafter"/>
</dbReference>
<dbReference type="Proteomes" id="UP001328107">
    <property type="component" value="Unassembled WGS sequence"/>
</dbReference>
<comment type="caution">
    <text evidence="6">The sequence shown here is derived from an EMBL/GenBank/DDBJ whole genome shotgun (WGS) entry which is preliminary data.</text>
</comment>
<organism evidence="6 7">
    <name type="scientific">Pristionchus mayeri</name>
    <dbReference type="NCBI Taxonomy" id="1317129"/>
    <lineage>
        <taxon>Eukaryota</taxon>
        <taxon>Metazoa</taxon>
        <taxon>Ecdysozoa</taxon>
        <taxon>Nematoda</taxon>
        <taxon>Chromadorea</taxon>
        <taxon>Rhabditida</taxon>
        <taxon>Rhabditina</taxon>
        <taxon>Diplogasteromorpha</taxon>
        <taxon>Diplogasteroidea</taxon>
        <taxon>Neodiplogasteridae</taxon>
        <taxon>Pristionchus</taxon>
    </lineage>
</organism>
<keyword evidence="7" id="KW-1185">Reference proteome</keyword>
<dbReference type="GO" id="GO:0005737">
    <property type="term" value="C:cytoplasm"/>
    <property type="evidence" value="ECO:0007669"/>
    <property type="project" value="TreeGrafter"/>
</dbReference>